<dbReference type="Proteomes" id="UP000821866">
    <property type="component" value="Chromosome 6"/>
</dbReference>
<accession>A0A9J6DLW9</accession>
<feature type="compositionally biased region" description="Low complexity" evidence="1">
    <location>
        <begin position="38"/>
        <end position="55"/>
    </location>
</feature>
<dbReference type="AlphaFoldDB" id="A0A9J6DLW9"/>
<proteinExistence type="predicted"/>
<organism evidence="2 3">
    <name type="scientific">Rhipicephalus microplus</name>
    <name type="common">Cattle tick</name>
    <name type="synonym">Boophilus microplus</name>
    <dbReference type="NCBI Taxonomy" id="6941"/>
    <lineage>
        <taxon>Eukaryota</taxon>
        <taxon>Metazoa</taxon>
        <taxon>Ecdysozoa</taxon>
        <taxon>Arthropoda</taxon>
        <taxon>Chelicerata</taxon>
        <taxon>Arachnida</taxon>
        <taxon>Acari</taxon>
        <taxon>Parasitiformes</taxon>
        <taxon>Ixodida</taxon>
        <taxon>Ixodoidea</taxon>
        <taxon>Ixodidae</taxon>
        <taxon>Rhipicephalinae</taxon>
        <taxon>Rhipicephalus</taxon>
        <taxon>Boophilus</taxon>
    </lineage>
</organism>
<keyword evidence="3" id="KW-1185">Reference proteome</keyword>
<dbReference type="EMBL" id="JABSTU010000008">
    <property type="protein sequence ID" value="KAH8023189.1"/>
    <property type="molecule type" value="Genomic_DNA"/>
</dbReference>
<feature type="region of interest" description="Disordered" evidence="1">
    <location>
        <begin position="1"/>
        <end position="88"/>
    </location>
</feature>
<reference evidence="2" key="2">
    <citation type="submission" date="2021-09" db="EMBL/GenBank/DDBJ databases">
        <authorList>
            <person name="Jia N."/>
            <person name="Wang J."/>
            <person name="Shi W."/>
            <person name="Du L."/>
            <person name="Sun Y."/>
            <person name="Zhan W."/>
            <person name="Jiang J."/>
            <person name="Wang Q."/>
            <person name="Zhang B."/>
            <person name="Ji P."/>
            <person name="Sakyi L.B."/>
            <person name="Cui X."/>
            <person name="Yuan T."/>
            <person name="Jiang B."/>
            <person name="Yang W."/>
            <person name="Lam T.T.-Y."/>
            <person name="Chang Q."/>
            <person name="Ding S."/>
            <person name="Wang X."/>
            <person name="Zhu J."/>
            <person name="Ruan X."/>
            <person name="Zhao L."/>
            <person name="Wei J."/>
            <person name="Que T."/>
            <person name="Du C."/>
            <person name="Cheng J."/>
            <person name="Dai P."/>
            <person name="Han X."/>
            <person name="Huang E."/>
            <person name="Gao Y."/>
            <person name="Liu J."/>
            <person name="Shao H."/>
            <person name="Ye R."/>
            <person name="Li L."/>
            <person name="Wei W."/>
            <person name="Wang X."/>
            <person name="Wang C."/>
            <person name="Huo Q."/>
            <person name="Li W."/>
            <person name="Guo W."/>
            <person name="Chen H."/>
            <person name="Chen S."/>
            <person name="Zhou L."/>
            <person name="Zhou L."/>
            <person name="Ni X."/>
            <person name="Tian J."/>
            <person name="Zhou Y."/>
            <person name="Sheng Y."/>
            <person name="Liu T."/>
            <person name="Pan Y."/>
            <person name="Xia L."/>
            <person name="Li J."/>
            <person name="Zhao F."/>
            <person name="Cao W."/>
        </authorList>
    </citation>
    <scope>NUCLEOTIDE SEQUENCE</scope>
    <source>
        <strain evidence="2">Rmic-2018</strain>
        <tissue evidence="2">Larvae</tissue>
    </source>
</reference>
<name>A0A9J6DLW9_RHIMP</name>
<evidence type="ECO:0000256" key="1">
    <source>
        <dbReference type="SAM" id="MobiDB-lite"/>
    </source>
</evidence>
<gene>
    <name evidence="2" type="ORF">HPB51_011303</name>
</gene>
<protein>
    <submittedName>
        <fullName evidence="2">Uncharacterized protein</fullName>
    </submittedName>
</protein>
<sequence length="88" mass="9335">MDVVEVEGEDIRPEDFGEGAGWCSVKRTKQADGASESAQDQKTETQQQAAAAETTGIAPDTATAAQNKKIARSFPRGNTEEDADHIIG</sequence>
<reference evidence="2" key="1">
    <citation type="journal article" date="2020" name="Cell">
        <title>Large-Scale Comparative Analyses of Tick Genomes Elucidate Their Genetic Diversity and Vector Capacities.</title>
        <authorList>
            <consortium name="Tick Genome and Microbiome Consortium (TIGMIC)"/>
            <person name="Jia N."/>
            <person name="Wang J."/>
            <person name="Shi W."/>
            <person name="Du L."/>
            <person name="Sun Y."/>
            <person name="Zhan W."/>
            <person name="Jiang J.F."/>
            <person name="Wang Q."/>
            <person name="Zhang B."/>
            <person name="Ji P."/>
            <person name="Bell-Sakyi L."/>
            <person name="Cui X.M."/>
            <person name="Yuan T.T."/>
            <person name="Jiang B.G."/>
            <person name="Yang W.F."/>
            <person name="Lam T.T."/>
            <person name="Chang Q.C."/>
            <person name="Ding S.J."/>
            <person name="Wang X.J."/>
            <person name="Zhu J.G."/>
            <person name="Ruan X.D."/>
            <person name="Zhao L."/>
            <person name="Wei J.T."/>
            <person name="Ye R.Z."/>
            <person name="Que T.C."/>
            <person name="Du C.H."/>
            <person name="Zhou Y.H."/>
            <person name="Cheng J.X."/>
            <person name="Dai P.F."/>
            <person name="Guo W.B."/>
            <person name="Han X.H."/>
            <person name="Huang E.J."/>
            <person name="Li L.F."/>
            <person name="Wei W."/>
            <person name="Gao Y.C."/>
            <person name="Liu J.Z."/>
            <person name="Shao H.Z."/>
            <person name="Wang X."/>
            <person name="Wang C.C."/>
            <person name="Yang T.C."/>
            <person name="Huo Q.B."/>
            <person name="Li W."/>
            <person name="Chen H.Y."/>
            <person name="Chen S.E."/>
            <person name="Zhou L.G."/>
            <person name="Ni X.B."/>
            <person name="Tian J.H."/>
            <person name="Sheng Y."/>
            <person name="Liu T."/>
            <person name="Pan Y.S."/>
            <person name="Xia L.Y."/>
            <person name="Li J."/>
            <person name="Zhao F."/>
            <person name="Cao W.C."/>
        </authorList>
    </citation>
    <scope>NUCLEOTIDE SEQUENCE</scope>
    <source>
        <strain evidence="2">Rmic-2018</strain>
    </source>
</reference>
<evidence type="ECO:0000313" key="2">
    <source>
        <dbReference type="EMBL" id="KAH8023189.1"/>
    </source>
</evidence>
<comment type="caution">
    <text evidence="2">The sequence shown here is derived from an EMBL/GenBank/DDBJ whole genome shotgun (WGS) entry which is preliminary data.</text>
</comment>
<evidence type="ECO:0000313" key="3">
    <source>
        <dbReference type="Proteomes" id="UP000821866"/>
    </source>
</evidence>